<evidence type="ECO:0000256" key="1">
    <source>
        <dbReference type="ARBA" id="ARBA00023172"/>
    </source>
</evidence>
<organism evidence="2 3">
    <name type="scientific">Candidatus Liberibacter solanacearum</name>
    <dbReference type="NCBI Taxonomy" id="556287"/>
    <lineage>
        <taxon>Bacteria</taxon>
        <taxon>Pseudomonadati</taxon>
        <taxon>Pseudomonadota</taxon>
        <taxon>Alphaproteobacteria</taxon>
        <taxon>Hyphomicrobiales</taxon>
        <taxon>Rhizobiaceae</taxon>
        <taxon>Liberibacter</taxon>
    </lineage>
</organism>
<reference evidence="2 3" key="1">
    <citation type="submission" date="2018-11" db="EMBL/GenBank/DDBJ databases">
        <title>Genome Analysis of Haplotype D of Candidatus Liberibacter Solanacearum.</title>
        <authorList>
            <person name="Katsir L."/>
            <person name="Ruan Z."/>
            <person name="Santos Garcia D."/>
            <person name="Piasezky A."/>
            <person name="Jiang J."/>
            <person name="Sela N."/>
            <person name="Freilich S."/>
            <person name="Bahar O."/>
        </authorList>
    </citation>
    <scope>NUCLEOTIDE SEQUENCE [LARGE SCALE GENOMIC DNA]</scope>
    <source>
        <strain evidence="3">haplotype D1</strain>
    </source>
</reference>
<name>A0A424FLX4_9HYPH</name>
<dbReference type="GO" id="GO:0015074">
    <property type="term" value="P:DNA integration"/>
    <property type="evidence" value="ECO:0007669"/>
    <property type="project" value="InterPro"/>
</dbReference>
<protein>
    <recommendedName>
        <fullName evidence="4">Integrase</fullName>
    </recommendedName>
</protein>
<dbReference type="Gene3D" id="1.10.443.10">
    <property type="entry name" value="Intergrase catalytic core"/>
    <property type="match status" value="1"/>
</dbReference>
<dbReference type="InterPro" id="IPR011010">
    <property type="entry name" value="DNA_brk_join_enz"/>
</dbReference>
<dbReference type="GO" id="GO:0003677">
    <property type="term" value="F:DNA binding"/>
    <property type="evidence" value="ECO:0007669"/>
    <property type="project" value="InterPro"/>
</dbReference>
<comment type="caution">
    <text evidence="2">The sequence shown here is derived from an EMBL/GenBank/DDBJ whole genome shotgun (WGS) entry which is preliminary data.</text>
</comment>
<sequence length="76" mass="8341">MVSAHGKPFRASHAFYIWFRKAGATIAANAGASPHKLMSMFGWSKMAMAELYTREVDSKKPAYKTAKMIADNTSIG</sequence>
<accession>A0A424FLX4</accession>
<dbReference type="SUPFAM" id="SSF56349">
    <property type="entry name" value="DNA breaking-rejoining enzymes"/>
    <property type="match status" value="1"/>
</dbReference>
<dbReference type="GO" id="GO:0006310">
    <property type="term" value="P:DNA recombination"/>
    <property type="evidence" value="ECO:0007669"/>
    <property type="project" value="UniProtKB-KW"/>
</dbReference>
<dbReference type="Proteomes" id="UP000236895">
    <property type="component" value="Unassembled WGS sequence"/>
</dbReference>
<proteinExistence type="predicted"/>
<keyword evidence="1" id="KW-0233">DNA recombination</keyword>
<evidence type="ECO:0000313" key="2">
    <source>
        <dbReference type="EMBL" id="RPD37121.1"/>
    </source>
</evidence>
<dbReference type="AlphaFoldDB" id="A0A424FLX4"/>
<evidence type="ECO:0008006" key="4">
    <source>
        <dbReference type="Google" id="ProtNLM"/>
    </source>
</evidence>
<gene>
    <name evidence="2" type="ORF">C0030_004095</name>
</gene>
<dbReference type="EMBL" id="PKRU02000024">
    <property type="protein sequence ID" value="RPD37121.1"/>
    <property type="molecule type" value="Genomic_DNA"/>
</dbReference>
<evidence type="ECO:0000313" key="3">
    <source>
        <dbReference type="Proteomes" id="UP000236895"/>
    </source>
</evidence>
<dbReference type="InterPro" id="IPR013762">
    <property type="entry name" value="Integrase-like_cat_sf"/>
</dbReference>
<dbReference type="RefSeq" id="WP_103847623.1">
    <property type="nucleotide sequence ID" value="NZ_PKRU02000024.1"/>
</dbReference>